<keyword evidence="1" id="KW-1133">Transmembrane helix</keyword>
<evidence type="ECO:0000313" key="2">
    <source>
        <dbReference type="EMBL" id="MDO1534965.1"/>
    </source>
</evidence>
<gene>
    <name evidence="2" type="ORF">Q2T77_21965</name>
</gene>
<sequence>MKPTNTTPTGSAVAFEEQFGRRVAARLSAGNLDLSHEVGERLRAARVQAVARRKTAPELRSVPVVVASGHAAVLGGGWWTRIGSVVPLVALVAGLMAISVIQEERRTDELAEVDSALLTDDLPPAAYTDPGFAQFLKTSDAGER</sequence>
<reference evidence="2" key="1">
    <citation type="submission" date="2023-06" db="EMBL/GenBank/DDBJ databases">
        <authorList>
            <person name="Jiang Y."/>
            <person name="Liu Q."/>
        </authorList>
    </citation>
    <scope>NUCLEOTIDE SEQUENCE</scope>
    <source>
        <strain evidence="2">CGMCC 1.12090</strain>
    </source>
</reference>
<keyword evidence="1" id="KW-0472">Membrane</keyword>
<dbReference type="Proteomes" id="UP001169027">
    <property type="component" value="Unassembled WGS sequence"/>
</dbReference>
<keyword evidence="1" id="KW-0812">Transmembrane</keyword>
<proteinExistence type="predicted"/>
<protein>
    <submittedName>
        <fullName evidence="2">DUF3619 family protein</fullName>
    </submittedName>
</protein>
<name>A0ABT8S826_9BURK</name>
<comment type="caution">
    <text evidence="2">The sequence shown here is derived from an EMBL/GenBank/DDBJ whole genome shotgun (WGS) entry which is preliminary data.</text>
</comment>
<dbReference type="RefSeq" id="WP_301812711.1">
    <property type="nucleotide sequence ID" value="NZ_JAUJZH010000017.1"/>
</dbReference>
<evidence type="ECO:0000313" key="3">
    <source>
        <dbReference type="Proteomes" id="UP001169027"/>
    </source>
</evidence>
<organism evidence="2 3">
    <name type="scientific">Variovorax ginsengisoli</name>
    <dbReference type="NCBI Taxonomy" id="363844"/>
    <lineage>
        <taxon>Bacteria</taxon>
        <taxon>Pseudomonadati</taxon>
        <taxon>Pseudomonadota</taxon>
        <taxon>Betaproteobacteria</taxon>
        <taxon>Burkholderiales</taxon>
        <taxon>Comamonadaceae</taxon>
        <taxon>Variovorax</taxon>
    </lineage>
</organism>
<dbReference type="EMBL" id="JAUKVY010000017">
    <property type="protein sequence ID" value="MDO1534965.1"/>
    <property type="molecule type" value="Genomic_DNA"/>
</dbReference>
<accession>A0ABT8S826</accession>
<feature type="transmembrane region" description="Helical" evidence="1">
    <location>
        <begin position="85"/>
        <end position="101"/>
    </location>
</feature>
<keyword evidence="3" id="KW-1185">Reference proteome</keyword>
<dbReference type="InterPro" id="IPR022064">
    <property type="entry name" value="DUF3619"/>
</dbReference>
<evidence type="ECO:0000256" key="1">
    <source>
        <dbReference type="SAM" id="Phobius"/>
    </source>
</evidence>
<dbReference type="Pfam" id="PF12279">
    <property type="entry name" value="DUF3619"/>
    <property type="match status" value="1"/>
</dbReference>